<evidence type="ECO:0000313" key="1">
    <source>
        <dbReference type="EMBL" id="EYC15219.1"/>
    </source>
</evidence>
<dbReference type="EMBL" id="JARK01001373">
    <property type="protein sequence ID" value="EYC15219.1"/>
    <property type="molecule type" value="Genomic_DNA"/>
</dbReference>
<accession>A0A016UIM1</accession>
<protein>
    <submittedName>
        <fullName evidence="1">Uncharacterized protein</fullName>
    </submittedName>
</protein>
<reference evidence="2" key="1">
    <citation type="journal article" date="2015" name="Nat. Genet.">
        <title>The genome and transcriptome of the zoonotic hookworm Ancylostoma ceylanicum identify infection-specific gene families.</title>
        <authorList>
            <person name="Schwarz E.M."/>
            <person name="Hu Y."/>
            <person name="Antoshechkin I."/>
            <person name="Miller M.M."/>
            <person name="Sternberg P.W."/>
            <person name="Aroian R.V."/>
        </authorList>
    </citation>
    <scope>NUCLEOTIDE SEQUENCE</scope>
    <source>
        <strain evidence="2">HY135</strain>
    </source>
</reference>
<name>A0A016UIM1_9BILA</name>
<keyword evidence="2" id="KW-1185">Reference proteome</keyword>
<dbReference type="AlphaFoldDB" id="A0A016UIM1"/>
<organism evidence="1 2">
    <name type="scientific">Ancylostoma ceylanicum</name>
    <dbReference type="NCBI Taxonomy" id="53326"/>
    <lineage>
        <taxon>Eukaryota</taxon>
        <taxon>Metazoa</taxon>
        <taxon>Ecdysozoa</taxon>
        <taxon>Nematoda</taxon>
        <taxon>Chromadorea</taxon>
        <taxon>Rhabditida</taxon>
        <taxon>Rhabditina</taxon>
        <taxon>Rhabditomorpha</taxon>
        <taxon>Strongyloidea</taxon>
        <taxon>Ancylostomatidae</taxon>
        <taxon>Ancylostomatinae</taxon>
        <taxon>Ancylostoma</taxon>
    </lineage>
</organism>
<evidence type="ECO:0000313" key="2">
    <source>
        <dbReference type="Proteomes" id="UP000024635"/>
    </source>
</evidence>
<sequence length="100" mass="11517">MDGQLHRVIFFYELLLRASASERDDYTIIAFDPVLICLLKDIYQLSDFLSLQLGAEHASRELVARDVNSNITLITLTPVDRQGGAMRCLFERREEHHIVL</sequence>
<comment type="caution">
    <text evidence="1">The sequence shown here is derived from an EMBL/GenBank/DDBJ whole genome shotgun (WGS) entry which is preliminary data.</text>
</comment>
<gene>
    <name evidence="1" type="primary">Acey_s0037.g3394</name>
    <name evidence="1" type="ORF">Y032_0037g3394</name>
</gene>
<dbReference type="Proteomes" id="UP000024635">
    <property type="component" value="Unassembled WGS sequence"/>
</dbReference>
<proteinExistence type="predicted"/>